<name>A0ACB7ITW1_PLECO</name>
<gene>
    <name evidence="1" type="ORF">CCMSSC00406_0005625</name>
</gene>
<organism evidence="1 2">
    <name type="scientific">Pleurotus cornucopiae</name>
    <name type="common">Cornucopia mushroom</name>
    <dbReference type="NCBI Taxonomy" id="5321"/>
    <lineage>
        <taxon>Eukaryota</taxon>
        <taxon>Fungi</taxon>
        <taxon>Dikarya</taxon>
        <taxon>Basidiomycota</taxon>
        <taxon>Agaricomycotina</taxon>
        <taxon>Agaricomycetes</taxon>
        <taxon>Agaricomycetidae</taxon>
        <taxon>Agaricales</taxon>
        <taxon>Pleurotineae</taxon>
        <taxon>Pleurotaceae</taxon>
        <taxon>Pleurotus</taxon>
    </lineage>
</organism>
<comment type="caution">
    <text evidence="1">The sequence shown here is derived from an EMBL/GenBank/DDBJ whole genome shotgun (WGS) entry which is preliminary data.</text>
</comment>
<protein>
    <submittedName>
        <fullName evidence="1">Uncharacterized protein</fullName>
    </submittedName>
</protein>
<dbReference type="Proteomes" id="UP000824881">
    <property type="component" value="Unassembled WGS sequence"/>
</dbReference>
<keyword evidence="2" id="KW-1185">Reference proteome</keyword>
<dbReference type="EMBL" id="WQMT02000006">
    <property type="protein sequence ID" value="KAG9221712.1"/>
    <property type="molecule type" value="Genomic_DNA"/>
</dbReference>
<evidence type="ECO:0000313" key="1">
    <source>
        <dbReference type="EMBL" id="KAG9221712.1"/>
    </source>
</evidence>
<evidence type="ECO:0000313" key="2">
    <source>
        <dbReference type="Proteomes" id="UP000824881"/>
    </source>
</evidence>
<sequence length="625" mass="67428">MVHASSAVVFGAIALNAASALATPMNVVDTTSHQARDVNENNSQLEERRIGSFLGKAAPFLPLLSFIPGLGGQQRRDVDELEARRLRDTLKNAAPWAPLVPLALDFFKSKPAQAPAEPAPVPPQRREIEEFLGRDLSDHEARGLGKFLGKAAPFIPFLSMIPGFGGQQRRDVNDLGVWGPLIPAGLHAANGGERMGPPPPQRREIEQMLERELTDVEARGLDGILDTVSQIAPWLPMIGGMLPESKPRPPKVPTKPAALRGKPKRSEEADESLEARRLRSTFDKVAPWGTVIGIGADLIRQKLSPKPAPAPVDPNAPAPAPVRRDTQEDDELEARATPKGAKSGKSTLNRIGSGLGTAAAFAPLIGLGIDAVNQGQMRRDIDEQFWARGGEDDEGLEARDFVEEFSERDAEDDHHLEARAPPKGGKSGKSTLSRIGSGLGTAAAFAPLIGLGLSALTQGQMRRDLENQFWARDAEDDDHLEARAPPKGGKSGKSTLSRIGSGLGTAAAFAPLIGLGLDAVTQGQMRRELYEELFARDADDELEERDFDDDDDLVARDLEELLGRELTDIEARGFGTKLGKVAPYVPLIATGLSLFGGMGQARRDVSEELMDIFHRELSESLEDLD</sequence>
<accession>A0ACB7ITW1</accession>
<proteinExistence type="predicted"/>
<reference evidence="1 2" key="1">
    <citation type="journal article" date="2021" name="Appl. Environ. Microbiol.">
        <title>Genetic linkage and physical mapping for an oyster mushroom Pleurotus cornucopiae and QTL analysis for the trait cap color.</title>
        <authorList>
            <person name="Zhang Y."/>
            <person name="Gao W."/>
            <person name="Sonnenberg A."/>
            <person name="Chen Q."/>
            <person name="Zhang J."/>
            <person name="Huang C."/>
        </authorList>
    </citation>
    <scope>NUCLEOTIDE SEQUENCE [LARGE SCALE GENOMIC DNA]</scope>
    <source>
        <strain evidence="1">CCMSSC00406</strain>
    </source>
</reference>